<keyword evidence="4" id="KW-1185">Reference proteome</keyword>
<dbReference type="GO" id="GO:0000271">
    <property type="term" value="P:polysaccharide biosynthetic process"/>
    <property type="evidence" value="ECO:0007669"/>
    <property type="project" value="TreeGrafter"/>
</dbReference>
<organism evidence="3 4">
    <name type="scientific">Ancylostoma duodenale</name>
    <dbReference type="NCBI Taxonomy" id="51022"/>
    <lineage>
        <taxon>Eukaryota</taxon>
        <taxon>Metazoa</taxon>
        <taxon>Ecdysozoa</taxon>
        <taxon>Nematoda</taxon>
        <taxon>Chromadorea</taxon>
        <taxon>Rhabditida</taxon>
        <taxon>Rhabditina</taxon>
        <taxon>Rhabditomorpha</taxon>
        <taxon>Strongyloidea</taxon>
        <taxon>Ancylostomatidae</taxon>
        <taxon>Ancylostomatinae</taxon>
        <taxon>Ancylostoma</taxon>
    </lineage>
</organism>
<proteinExistence type="predicted"/>
<feature type="transmembrane region" description="Helical" evidence="1">
    <location>
        <begin position="224"/>
        <end position="243"/>
    </location>
</feature>
<keyword evidence="1" id="KW-1133">Transmembrane helix</keyword>
<accession>A0A0C2GX95</accession>
<dbReference type="PANTHER" id="PTHR23028">
    <property type="entry name" value="ACETYLTRANSFERASE"/>
    <property type="match status" value="1"/>
</dbReference>
<keyword evidence="3" id="KW-0808">Transferase</keyword>
<feature type="transmembrane region" description="Helical" evidence="1">
    <location>
        <begin position="109"/>
        <end position="128"/>
    </location>
</feature>
<gene>
    <name evidence="3" type="ORF">ANCDUO_03518</name>
</gene>
<keyword evidence="1" id="KW-0472">Membrane</keyword>
<dbReference type="OrthoDB" id="5825384at2759"/>
<dbReference type="GO" id="GO:0016747">
    <property type="term" value="F:acyltransferase activity, transferring groups other than amino-acyl groups"/>
    <property type="evidence" value="ECO:0007669"/>
    <property type="project" value="InterPro"/>
</dbReference>
<dbReference type="InterPro" id="IPR002656">
    <property type="entry name" value="Acyl_transf_3_dom"/>
</dbReference>
<keyword evidence="1" id="KW-0812">Transmembrane</keyword>
<dbReference type="GO" id="GO:0016020">
    <property type="term" value="C:membrane"/>
    <property type="evidence" value="ECO:0007669"/>
    <property type="project" value="TreeGrafter"/>
</dbReference>
<reference evidence="3 4" key="1">
    <citation type="submission" date="2013-12" db="EMBL/GenBank/DDBJ databases">
        <title>Draft genome of the parsitic nematode Ancylostoma duodenale.</title>
        <authorList>
            <person name="Mitreva M."/>
        </authorList>
    </citation>
    <scope>NUCLEOTIDE SEQUENCE [LARGE SCALE GENOMIC DNA]</scope>
    <source>
        <strain evidence="3 4">Zhejiang</strain>
    </source>
</reference>
<evidence type="ECO:0000256" key="1">
    <source>
        <dbReference type="SAM" id="Phobius"/>
    </source>
</evidence>
<feature type="transmembrane region" description="Helical" evidence="1">
    <location>
        <begin position="301"/>
        <end position="317"/>
    </location>
</feature>
<evidence type="ECO:0000313" key="4">
    <source>
        <dbReference type="Proteomes" id="UP000054047"/>
    </source>
</evidence>
<dbReference type="AlphaFoldDB" id="A0A0C2GX95"/>
<dbReference type="Pfam" id="PF01757">
    <property type="entry name" value="Acyl_transf_3"/>
    <property type="match status" value="1"/>
</dbReference>
<feature type="transmembrane region" description="Helical" evidence="1">
    <location>
        <begin position="202"/>
        <end position="218"/>
    </location>
</feature>
<evidence type="ECO:0000313" key="3">
    <source>
        <dbReference type="EMBL" id="KIH66150.1"/>
    </source>
</evidence>
<feature type="domain" description="Acyltransferase 3" evidence="2">
    <location>
        <begin position="75"/>
        <end position="317"/>
    </location>
</feature>
<keyword evidence="3" id="KW-0012">Acyltransferase</keyword>
<sequence>MAIIFTRPPLKFQTANILCGYVRRSDSNLSSSGIESDLQAKFIFSPVDTWPSMSEKRLDIQGLRGWAILLTTSRFFVISGFLIAMILRRSDNLDMEAFRSFYYRRIKRILPLYYLAIACILIALFFLLPPSYRSMNIDSSRRAIILISNIKKLDVDANYQKMLVNAEDLFTHTWSLCVEMQWYLLVPLIFVAQRFATAWEKTFFTGVAISSIAFYLLADEMNSFYCVLARIWQFCCGVLALLVQNEEPVKDLPQHEEIAFLDSETCEDEALLLGLVSSISMAVAAYHLFEKYYLTWPPQGVLPMLTVSVAICAILALQPRSVEEQMFGQGPVNYSVINPNDAAWNMRCEVMTWTPKAKCWRRVNYTAMVQELKPDIVFVMSRSFMAKAPFDTMKPIDGDKIFQDHLSRMTVFEKIAKKEGLIRRDDFFARQRIQEVGKRCRKCEIMDYLPVLVDGNGHYLGYNPKNNLMYLDDHNHFTRFGKERIQQRPGAKLCFR</sequence>
<dbReference type="Proteomes" id="UP000054047">
    <property type="component" value="Unassembled WGS sequence"/>
</dbReference>
<feature type="transmembrane region" description="Helical" evidence="1">
    <location>
        <begin position="66"/>
        <end position="88"/>
    </location>
</feature>
<evidence type="ECO:0000259" key="2">
    <source>
        <dbReference type="Pfam" id="PF01757"/>
    </source>
</evidence>
<feature type="transmembrane region" description="Helical" evidence="1">
    <location>
        <begin position="270"/>
        <end position="289"/>
    </location>
</feature>
<dbReference type="PANTHER" id="PTHR23028:SF127">
    <property type="entry name" value="ACYL_TRANSF_3 DOMAIN-CONTAINING PROTEIN-RELATED"/>
    <property type="match status" value="1"/>
</dbReference>
<name>A0A0C2GX95_9BILA</name>
<dbReference type="InterPro" id="IPR050879">
    <property type="entry name" value="Acyltransferase_3"/>
</dbReference>
<dbReference type="EMBL" id="KN727238">
    <property type="protein sequence ID" value="KIH66150.1"/>
    <property type="molecule type" value="Genomic_DNA"/>
</dbReference>
<protein>
    <submittedName>
        <fullName evidence="3">Acyltransferase</fullName>
    </submittedName>
</protein>